<dbReference type="RefSeq" id="WP_089744375.1">
    <property type="nucleotide sequence ID" value="NZ_FOGL01000032.1"/>
</dbReference>
<dbReference type="Pfam" id="PF11611">
    <property type="entry name" value="DUF4352"/>
    <property type="match status" value="1"/>
</dbReference>
<dbReference type="InterPro" id="IPR029051">
    <property type="entry name" value="DUF4352"/>
</dbReference>
<name>A0A1H9W1M6_9BACI</name>
<dbReference type="AlphaFoldDB" id="A0A1H9W1M6"/>
<accession>A0A1H9W1M6</accession>
<reference evidence="3 4" key="1">
    <citation type="submission" date="2016-10" db="EMBL/GenBank/DDBJ databases">
        <authorList>
            <person name="de Groot N.N."/>
        </authorList>
    </citation>
    <scope>NUCLEOTIDE SEQUENCE [LARGE SCALE GENOMIC DNA]</scope>
    <source>
        <strain evidence="3 4">CGMCC 1.7727</strain>
    </source>
</reference>
<protein>
    <recommendedName>
        <fullName evidence="2">DUF4352 domain-containing protein</fullName>
    </recommendedName>
</protein>
<feature type="domain" description="DUF4352" evidence="2">
    <location>
        <begin position="70"/>
        <end position="191"/>
    </location>
</feature>
<dbReference type="EMBL" id="FOGL01000032">
    <property type="protein sequence ID" value="SES27822.1"/>
    <property type="molecule type" value="Genomic_DNA"/>
</dbReference>
<evidence type="ECO:0000313" key="4">
    <source>
        <dbReference type="Proteomes" id="UP000199687"/>
    </source>
</evidence>
<feature type="chain" id="PRO_5011457889" description="DUF4352 domain-containing protein" evidence="1">
    <location>
        <begin position="24"/>
        <end position="207"/>
    </location>
</feature>
<evidence type="ECO:0000313" key="3">
    <source>
        <dbReference type="EMBL" id="SES27822.1"/>
    </source>
</evidence>
<dbReference type="Proteomes" id="UP000199687">
    <property type="component" value="Unassembled WGS sequence"/>
</dbReference>
<sequence length="207" mass="23868">MRKFLLLFILIIALAGCSNESEAESKPKEKPEYLDGYVLNPQVPDDSMLLEEQESVEDEKGKATLLEINQLDKTYTIGDMELTIRDAKMIHLRPDYSLIDYFHELTHEEEFDFVKVFVEVRNTSDEPRKFAPVAMIETNNEEKISWEKDIYLEGLNEIMQPNESRKGNLGFIVSESEGLSSFQIITSDVFDANDQKTADSETIEIEW</sequence>
<dbReference type="OrthoDB" id="2352213at2"/>
<feature type="signal peptide" evidence="1">
    <location>
        <begin position="1"/>
        <end position="23"/>
    </location>
</feature>
<keyword evidence="1" id="KW-0732">Signal</keyword>
<evidence type="ECO:0000259" key="2">
    <source>
        <dbReference type="Pfam" id="PF11611"/>
    </source>
</evidence>
<organism evidence="3 4">
    <name type="scientific">Gracilibacillus ureilyticus</name>
    <dbReference type="NCBI Taxonomy" id="531814"/>
    <lineage>
        <taxon>Bacteria</taxon>
        <taxon>Bacillati</taxon>
        <taxon>Bacillota</taxon>
        <taxon>Bacilli</taxon>
        <taxon>Bacillales</taxon>
        <taxon>Bacillaceae</taxon>
        <taxon>Gracilibacillus</taxon>
    </lineage>
</organism>
<evidence type="ECO:0000256" key="1">
    <source>
        <dbReference type="SAM" id="SignalP"/>
    </source>
</evidence>
<gene>
    <name evidence="3" type="ORF">SAMN04487944_13222</name>
</gene>
<dbReference type="PROSITE" id="PS51257">
    <property type="entry name" value="PROKAR_LIPOPROTEIN"/>
    <property type="match status" value="1"/>
</dbReference>
<proteinExistence type="predicted"/>
<keyword evidence="4" id="KW-1185">Reference proteome</keyword>